<proteinExistence type="predicted"/>
<feature type="compositionally biased region" description="Polar residues" evidence="2">
    <location>
        <begin position="97"/>
        <end position="108"/>
    </location>
</feature>
<dbReference type="Proteomes" id="UP000198406">
    <property type="component" value="Unassembled WGS sequence"/>
</dbReference>
<dbReference type="InterPro" id="IPR046347">
    <property type="entry name" value="bZIP_sf"/>
</dbReference>
<comment type="caution">
    <text evidence="4">The sequence shown here is derived from an EMBL/GenBank/DDBJ whole genome shotgun (WGS) entry which is preliminary data.</text>
</comment>
<keyword evidence="1" id="KW-0175">Coiled coil</keyword>
<feature type="compositionally biased region" description="Low complexity" evidence="2">
    <location>
        <begin position="1"/>
        <end position="20"/>
    </location>
</feature>
<feature type="compositionally biased region" description="Polar residues" evidence="2">
    <location>
        <begin position="311"/>
        <end position="326"/>
    </location>
</feature>
<feature type="compositionally biased region" description="Polar residues" evidence="2">
    <location>
        <begin position="268"/>
        <end position="291"/>
    </location>
</feature>
<dbReference type="SMART" id="SM00338">
    <property type="entry name" value="BRLZ"/>
    <property type="match status" value="1"/>
</dbReference>
<feature type="compositionally biased region" description="Acidic residues" evidence="2">
    <location>
        <begin position="79"/>
        <end position="89"/>
    </location>
</feature>
<dbReference type="CDD" id="cd14690">
    <property type="entry name" value="bZIP_CREB1"/>
    <property type="match status" value="1"/>
</dbReference>
<reference evidence="4 5" key="1">
    <citation type="journal article" date="2015" name="Plant Cell">
        <title>Oil accumulation by the oleaginous diatom Fistulifera solaris as revealed by the genome and transcriptome.</title>
        <authorList>
            <person name="Tanaka T."/>
            <person name="Maeda Y."/>
            <person name="Veluchamy A."/>
            <person name="Tanaka M."/>
            <person name="Abida H."/>
            <person name="Marechal E."/>
            <person name="Bowler C."/>
            <person name="Muto M."/>
            <person name="Sunaga Y."/>
            <person name="Tanaka M."/>
            <person name="Yoshino T."/>
            <person name="Taniguchi T."/>
            <person name="Fukuda Y."/>
            <person name="Nemoto M."/>
            <person name="Matsumoto M."/>
            <person name="Wong P.S."/>
            <person name="Aburatani S."/>
            <person name="Fujibuchi W."/>
        </authorList>
    </citation>
    <scope>NUCLEOTIDE SEQUENCE [LARGE SCALE GENOMIC DNA]</scope>
    <source>
        <strain evidence="4 5">JPCC DA0580</strain>
    </source>
</reference>
<dbReference type="EMBL" id="BDSP01000283">
    <property type="protein sequence ID" value="GAX28914.1"/>
    <property type="molecule type" value="Genomic_DNA"/>
</dbReference>
<dbReference type="PROSITE" id="PS00036">
    <property type="entry name" value="BZIP_BASIC"/>
    <property type="match status" value="1"/>
</dbReference>
<dbReference type="InParanoid" id="A0A1Z5KRG0"/>
<dbReference type="PROSITE" id="PS50217">
    <property type="entry name" value="BZIP"/>
    <property type="match status" value="1"/>
</dbReference>
<dbReference type="GO" id="GO:0003700">
    <property type="term" value="F:DNA-binding transcription factor activity"/>
    <property type="evidence" value="ECO:0007669"/>
    <property type="project" value="InterPro"/>
</dbReference>
<feature type="compositionally biased region" description="Low complexity" evidence="2">
    <location>
        <begin position="292"/>
        <end position="303"/>
    </location>
</feature>
<sequence>MSAVATTTTASSTGTMQSTTIGLETASGSVGQHETKSHAPVEQLSLDLNNQSTASLLKDEHQPIIKSSSSLSGHKSSDYSEDDEGDDSKDDSQKQSIRPSGSKRTLLTHTKDGKMLSEKKLRRLEKNRLSARECRRRKREATENLERQINVLEGENLRLRLQLQIGEEAEDSRLRDQEKLTQDIDDLLKSGASEADIYAQLEEFKEKHADYGKSRRSAIEFHLKNIERLLMPTQTTSLVLQAMQGGAVQNVPDTASKLETKVSRGISMESTAGTNKVGVTNTATRPANVQESGSSSSPLSMASPTILRPTGPSSQTTTAADTNGSPYPNKMDPKALFQYLVNYLEVTPEQAAALKDSRYVAQELDGCLETALSVLGELRNRLAQTGDDLETEFDNVRSILTPTQAAKFLVWVANNSACMHMLNELWDRVYGNLPSSVQNDETSP</sequence>
<evidence type="ECO:0000259" key="3">
    <source>
        <dbReference type="PROSITE" id="PS50217"/>
    </source>
</evidence>
<accession>A0A1Z5KRG0</accession>
<dbReference type="SUPFAM" id="SSF57959">
    <property type="entry name" value="Leucine zipper domain"/>
    <property type="match status" value="1"/>
</dbReference>
<feature type="coiled-coil region" evidence="1">
    <location>
        <begin position="131"/>
        <end position="162"/>
    </location>
</feature>
<dbReference type="AlphaFoldDB" id="A0A1Z5KRG0"/>
<dbReference type="Gene3D" id="1.20.5.170">
    <property type="match status" value="1"/>
</dbReference>
<feature type="compositionally biased region" description="Polar residues" evidence="2">
    <location>
        <begin position="46"/>
        <end position="55"/>
    </location>
</feature>
<evidence type="ECO:0000313" key="5">
    <source>
        <dbReference type="Proteomes" id="UP000198406"/>
    </source>
</evidence>
<organism evidence="4 5">
    <name type="scientific">Fistulifera solaris</name>
    <name type="common">Oleaginous diatom</name>
    <dbReference type="NCBI Taxonomy" id="1519565"/>
    <lineage>
        <taxon>Eukaryota</taxon>
        <taxon>Sar</taxon>
        <taxon>Stramenopiles</taxon>
        <taxon>Ochrophyta</taxon>
        <taxon>Bacillariophyta</taxon>
        <taxon>Bacillariophyceae</taxon>
        <taxon>Bacillariophycidae</taxon>
        <taxon>Naviculales</taxon>
        <taxon>Naviculaceae</taxon>
        <taxon>Fistulifera</taxon>
    </lineage>
</organism>
<name>A0A1Z5KRG0_FISSO</name>
<feature type="region of interest" description="Disordered" evidence="2">
    <location>
        <begin position="262"/>
        <end position="328"/>
    </location>
</feature>
<gene>
    <name evidence="4" type="ORF">FisN_20Lh228</name>
</gene>
<protein>
    <recommendedName>
        <fullName evidence="3">BZIP domain-containing protein</fullName>
    </recommendedName>
</protein>
<evidence type="ECO:0000256" key="1">
    <source>
        <dbReference type="SAM" id="Coils"/>
    </source>
</evidence>
<feature type="region of interest" description="Disordered" evidence="2">
    <location>
        <begin position="1"/>
        <end position="118"/>
    </location>
</feature>
<evidence type="ECO:0000313" key="4">
    <source>
        <dbReference type="EMBL" id="GAX28914.1"/>
    </source>
</evidence>
<feature type="domain" description="BZIP" evidence="3">
    <location>
        <begin position="117"/>
        <end position="164"/>
    </location>
</feature>
<feature type="compositionally biased region" description="Basic and acidic residues" evidence="2">
    <location>
        <begin position="109"/>
        <end position="118"/>
    </location>
</feature>
<dbReference type="Pfam" id="PF00170">
    <property type="entry name" value="bZIP_1"/>
    <property type="match status" value="1"/>
</dbReference>
<keyword evidence="5" id="KW-1185">Reference proteome</keyword>
<dbReference type="InterPro" id="IPR004827">
    <property type="entry name" value="bZIP"/>
</dbReference>
<dbReference type="OrthoDB" id="295274at2759"/>
<evidence type="ECO:0000256" key="2">
    <source>
        <dbReference type="SAM" id="MobiDB-lite"/>
    </source>
</evidence>